<dbReference type="InterPro" id="IPR000182">
    <property type="entry name" value="GNAT_dom"/>
</dbReference>
<dbReference type="AlphaFoldDB" id="A0A3P3TVX7"/>
<protein>
    <submittedName>
        <fullName evidence="2">UDP-4-amino-4, 6-dideoxy-N-acetyl-beta-L-altrosamine N-acetyltransferase</fullName>
        <ecNumber evidence="2">2.3.1.202</ecNumber>
    </submittedName>
</protein>
<name>A0A3P3TVX7_9BACL</name>
<evidence type="ECO:0000259" key="1">
    <source>
        <dbReference type="PROSITE" id="PS51186"/>
    </source>
</evidence>
<organism evidence="2 3">
    <name type="scientific">Paenibacillus oralis</name>
    <dbReference type="NCBI Taxonomy" id="2490856"/>
    <lineage>
        <taxon>Bacteria</taxon>
        <taxon>Bacillati</taxon>
        <taxon>Bacillota</taxon>
        <taxon>Bacilli</taxon>
        <taxon>Bacillales</taxon>
        <taxon>Paenibacillaceae</taxon>
        <taxon>Paenibacillus</taxon>
    </lineage>
</organism>
<dbReference type="SUPFAM" id="SSF55729">
    <property type="entry name" value="Acyl-CoA N-acyltransferases (Nat)"/>
    <property type="match status" value="1"/>
</dbReference>
<dbReference type="PANTHER" id="PTHR43415:SF3">
    <property type="entry name" value="GNAT-FAMILY ACETYLTRANSFERASE"/>
    <property type="match status" value="1"/>
</dbReference>
<dbReference type="GO" id="GO:0016747">
    <property type="term" value="F:acyltransferase activity, transferring groups other than amino-acyl groups"/>
    <property type="evidence" value="ECO:0007669"/>
    <property type="project" value="InterPro"/>
</dbReference>
<proteinExistence type="predicted"/>
<dbReference type="OrthoDB" id="9795206at2"/>
<keyword evidence="2" id="KW-0808">Transferase</keyword>
<gene>
    <name evidence="2" type="primary">pseH</name>
    <name evidence="2" type="ORF">EHV15_04455</name>
</gene>
<dbReference type="Pfam" id="PF13302">
    <property type="entry name" value="Acetyltransf_3"/>
    <property type="match status" value="1"/>
</dbReference>
<sequence length="186" mass="22137">MADGGEFVINFKKLDEGDLEQVLEWRTSEHVTRYMYSDIDKNLDNQMKWYKAISKDDTQYYWIIEYKGTAIGLISINNLDRINRKASSGYYLGDLRYSMIAGHILPYLYNFAFFQLGLNKLYAEVMEGNDGIMKMHLHHGYTHAAIFKEHIYKYGYYHDVHYFELLASTWKENCQKFHRFTAQFTL</sequence>
<dbReference type="InterPro" id="IPR020036">
    <property type="entry name" value="PseH"/>
</dbReference>
<comment type="caution">
    <text evidence="2">The sequence shown here is derived from an EMBL/GenBank/DDBJ whole genome shotgun (WGS) entry which is preliminary data.</text>
</comment>
<dbReference type="NCBIfam" id="TIGR03585">
    <property type="entry name" value="PseH"/>
    <property type="match status" value="1"/>
</dbReference>
<evidence type="ECO:0000313" key="3">
    <source>
        <dbReference type="Proteomes" id="UP000267017"/>
    </source>
</evidence>
<dbReference type="InterPro" id="IPR016181">
    <property type="entry name" value="Acyl_CoA_acyltransferase"/>
</dbReference>
<evidence type="ECO:0000313" key="2">
    <source>
        <dbReference type="EMBL" id="RRJ62281.1"/>
    </source>
</evidence>
<dbReference type="EMBL" id="RRCN01000001">
    <property type="protein sequence ID" value="RRJ62281.1"/>
    <property type="molecule type" value="Genomic_DNA"/>
</dbReference>
<keyword evidence="3" id="KW-1185">Reference proteome</keyword>
<reference evidence="2 3" key="1">
    <citation type="submission" date="2018-11" db="EMBL/GenBank/DDBJ databases">
        <title>Genome sequencing of Paenibacillus sp. KCOM 3021 (= ChDC PVNT-B20).</title>
        <authorList>
            <person name="Kook J.-K."/>
            <person name="Park S.-N."/>
            <person name="Lim Y.K."/>
        </authorList>
    </citation>
    <scope>NUCLEOTIDE SEQUENCE [LARGE SCALE GENOMIC DNA]</scope>
    <source>
        <strain evidence="2 3">KCOM 3021</strain>
    </source>
</reference>
<feature type="domain" description="N-acetyltransferase" evidence="1">
    <location>
        <begin position="9"/>
        <end position="159"/>
    </location>
</feature>
<dbReference type="PANTHER" id="PTHR43415">
    <property type="entry name" value="SPERMIDINE N(1)-ACETYLTRANSFERASE"/>
    <property type="match status" value="1"/>
</dbReference>
<dbReference type="Proteomes" id="UP000267017">
    <property type="component" value="Unassembled WGS sequence"/>
</dbReference>
<dbReference type="PROSITE" id="PS51186">
    <property type="entry name" value="GNAT"/>
    <property type="match status" value="1"/>
</dbReference>
<accession>A0A3P3TVX7</accession>
<keyword evidence="2" id="KW-0012">Acyltransferase</keyword>
<dbReference type="EC" id="2.3.1.202" evidence="2"/>
<dbReference type="RefSeq" id="WP_128630172.1">
    <property type="nucleotide sequence ID" value="NZ_RRCN01000001.1"/>
</dbReference>
<dbReference type="Gene3D" id="3.40.630.30">
    <property type="match status" value="1"/>
</dbReference>